<keyword evidence="3" id="KW-1185">Reference proteome</keyword>
<feature type="non-terminal residue" evidence="2">
    <location>
        <position position="1"/>
    </location>
</feature>
<dbReference type="AlphaFoldDB" id="A0A9N9I9L7"/>
<sequence length="329" mass="38673">HEITRNGIRPDNEKVIKVQEYPAPKTLRQLKGFLDLSSYYKWIIKENWPEEAREVFKVDVICIEDSKDEWYSENEDYKEDYEDKGDYESEVEEMDYERTDSIEEHVGVESGRRLLWEGHSDIAQQWWEYKNGKGAEMSLSQDEVYLVDDLRAIQDGMGAQKNVPWPLTPEEVIEASEEENDPKYEDDEGLSDGNYSSSSQWEMSNDDESQIEVVINSRSTSLTTPEEEILTEEWKPKDDQEKIFEPQVIDIGTKGIRKTQRFKSEFFSYDYPTLNGHIVARELTLREAVYWVDFYGYPLIANNPNKLLILQNRMQDEVRQSEARQLMAL</sequence>
<protein>
    <submittedName>
        <fullName evidence="2">8014_t:CDS:1</fullName>
    </submittedName>
</protein>
<accession>A0A9N9I9L7</accession>
<gene>
    <name evidence="2" type="ORF">DERYTH_LOCUS14781</name>
</gene>
<feature type="compositionally biased region" description="Acidic residues" evidence="1">
    <location>
        <begin position="175"/>
        <end position="190"/>
    </location>
</feature>
<comment type="caution">
    <text evidence="2">The sequence shown here is derived from an EMBL/GenBank/DDBJ whole genome shotgun (WGS) entry which is preliminary data.</text>
</comment>
<dbReference type="SUPFAM" id="SSF56672">
    <property type="entry name" value="DNA/RNA polymerases"/>
    <property type="match status" value="1"/>
</dbReference>
<evidence type="ECO:0000313" key="3">
    <source>
        <dbReference type="Proteomes" id="UP000789405"/>
    </source>
</evidence>
<organism evidence="2 3">
    <name type="scientific">Dentiscutata erythropus</name>
    <dbReference type="NCBI Taxonomy" id="1348616"/>
    <lineage>
        <taxon>Eukaryota</taxon>
        <taxon>Fungi</taxon>
        <taxon>Fungi incertae sedis</taxon>
        <taxon>Mucoromycota</taxon>
        <taxon>Glomeromycotina</taxon>
        <taxon>Glomeromycetes</taxon>
        <taxon>Diversisporales</taxon>
        <taxon>Gigasporaceae</taxon>
        <taxon>Dentiscutata</taxon>
    </lineage>
</organism>
<dbReference type="InterPro" id="IPR043502">
    <property type="entry name" value="DNA/RNA_pol_sf"/>
</dbReference>
<dbReference type="EMBL" id="CAJVPY010011414">
    <property type="protein sequence ID" value="CAG8726830.1"/>
    <property type="molecule type" value="Genomic_DNA"/>
</dbReference>
<evidence type="ECO:0000256" key="1">
    <source>
        <dbReference type="SAM" id="MobiDB-lite"/>
    </source>
</evidence>
<proteinExistence type="predicted"/>
<reference evidence="2" key="1">
    <citation type="submission" date="2021-06" db="EMBL/GenBank/DDBJ databases">
        <authorList>
            <person name="Kallberg Y."/>
            <person name="Tangrot J."/>
            <person name="Rosling A."/>
        </authorList>
    </citation>
    <scope>NUCLEOTIDE SEQUENCE</scope>
    <source>
        <strain evidence="2">MA453B</strain>
    </source>
</reference>
<dbReference type="OrthoDB" id="2445130at2759"/>
<feature type="compositionally biased region" description="Polar residues" evidence="1">
    <location>
        <begin position="193"/>
        <end position="203"/>
    </location>
</feature>
<dbReference type="Proteomes" id="UP000789405">
    <property type="component" value="Unassembled WGS sequence"/>
</dbReference>
<feature type="region of interest" description="Disordered" evidence="1">
    <location>
        <begin position="175"/>
        <end position="208"/>
    </location>
</feature>
<evidence type="ECO:0000313" key="2">
    <source>
        <dbReference type="EMBL" id="CAG8726830.1"/>
    </source>
</evidence>
<name>A0A9N9I9L7_9GLOM</name>